<feature type="compositionally biased region" description="Low complexity" evidence="11">
    <location>
        <begin position="94"/>
        <end position="138"/>
    </location>
</feature>
<keyword evidence="8" id="KW-0326">Glycosidase</keyword>
<evidence type="ECO:0000256" key="11">
    <source>
        <dbReference type="SAM" id="MobiDB-lite"/>
    </source>
</evidence>
<evidence type="ECO:0000256" key="7">
    <source>
        <dbReference type="ARBA" id="ARBA00023277"/>
    </source>
</evidence>
<feature type="signal peptide" evidence="12">
    <location>
        <begin position="1"/>
        <end position="21"/>
    </location>
</feature>
<dbReference type="AlphaFoldDB" id="A0A376BA55"/>
<proteinExistence type="inferred from homology"/>
<evidence type="ECO:0000256" key="2">
    <source>
        <dbReference type="ARBA" id="ARBA00010579"/>
    </source>
</evidence>
<gene>
    <name evidence="13" type="ORF">SCODWIG_03220</name>
</gene>
<name>A0A376BA55_9ASCO</name>
<keyword evidence="7" id="KW-0119">Carbohydrate metabolism</keyword>
<dbReference type="Proteomes" id="UP000262825">
    <property type="component" value="Unassembled WGS sequence"/>
</dbReference>
<dbReference type="PANTHER" id="PTHR31316:SF0">
    <property type="entry name" value="SECRETED BETA-GLUCOSIDASE SIM1-RELATED"/>
    <property type="match status" value="1"/>
</dbReference>
<reference evidence="14" key="1">
    <citation type="submission" date="2018-06" db="EMBL/GenBank/DDBJ databases">
        <authorList>
            <person name="Guldener U."/>
        </authorList>
    </citation>
    <scope>NUCLEOTIDE SEQUENCE [LARGE SCALE GENOMIC DNA]</scope>
    <source>
        <strain evidence="14">UTAD17</strain>
    </source>
</reference>
<evidence type="ECO:0000256" key="4">
    <source>
        <dbReference type="ARBA" id="ARBA00022525"/>
    </source>
</evidence>
<dbReference type="GO" id="GO:0016798">
    <property type="term" value="F:hydrolase activity, acting on glycosyl bonds"/>
    <property type="evidence" value="ECO:0007669"/>
    <property type="project" value="UniProtKB-KW"/>
</dbReference>
<accession>A0A376BA55</accession>
<dbReference type="InterPro" id="IPR051526">
    <property type="entry name" value="Beta-Glucosidase_SUN"/>
</dbReference>
<dbReference type="InterPro" id="IPR005556">
    <property type="entry name" value="SUN"/>
</dbReference>
<feature type="chain" id="PRO_5017076829" evidence="12">
    <location>
        <begin position="22"/>
        <end position="413"/>
    </location>
</feature>
<keyword evidence="9" id="KW-0961">Cell wall biogenesis/degradation</keyword>
<dbReference type="GO" id="GO:0031505">
    <property type="term" value="P:fungal-type cell wall organization"/>
    <property type="evidence" value="ECO:0007669"/>
    <property type="project" value="TreeGrafter"/>
</dbReference>
<evidence type="ECO:0000313" key="13">
    <source>
        <dbReference type="EMBL" id="SSD61459.1"/>
    </source>
</evidence>
<evidence type="ECO:0000256" key="5">
    <source>
        <dbReference type="ARBA" id="ARBA00022729"/>
    </source>
</evidence>
<keyword evidence="4" id="KW-0964">Secreted</keyword>
<comment type="similarity">
    <text evidence="2">Belongs to the SUN family.</text>
</comment>
<dbReference type="VEuPathDB" id="FungiDB:SCODWIG_03220"/>
<dbReference type="GO" id="GO:0009277">
    <property type="term" value="C:fungal-type cell wall"/>
    <property type="evidence" value="ECO:0007669"/>
    <property type="project" value="TreeGrafter"/>
</dbReference>
<keyword evidence="5 12" id="KW-0732">Signal</keyword>
<dbReference type="Pfam" id="PF03856">
    <property type="entry name" value="SUN"/>
    <property type="match status" value="1"/>
</dbReference>
<dbReference type="GO" id="GO:0000272">
    <property type="term" value="P:polysaccharide catabolic process"/>
    <property type="evidence" value="ECO:0007669"/>
    <property type="project" value="UniProtKB-KW"/>
</dbReference>
<dbReference type="GO" id="GO:0009986">
    <property type="term" value="C:cell surface"/>
    <property type="evidence" value="ECO:0007669"/>
    <property type="project" value="TreeGrafter"/>
</dbReference>
<evidence type="ECO:0000313" key="14">
    <source>
        <dbReference type="Proteomes" id="UP000262825"/>
    </source>
</evidence>
<sequence>MRISKSFALVLSTPFLAVADAGNHHHHDRRALEVDYVYHTVTVDQNGSTVLPTTTLTPIDSDSGFQTASTTSIDSLTSNTVSVIAESISVSEANTSATEIATTTTSSPATTTSSPATTTSSSATATSSSATATSSSSSNGPKGDLGWYDIPTEKFVDGTIACSDFPSGQGVISLDWLGFGGWSGIENDDGSTGGDCKEGSYCSYSCQPGMSKTQWPSNQPSNGVSVGGLLCKDGYLYRSNPDTDYLCEWGVDVAYVVSELDEVVSICRTDYPGTENMVIPTIVEAGATLPLTTVNEETYYQWEGKMTSAQYYVNNAGVSMEEGCVWGTAGSGVGNWAPLNFGAGSSAGVTYLSLIPNPNNKEAANFNVKIVAADSDSTISGSCVYENGKYNGDGTSGCTIGVTSGKAHFVLYN</sequence>
<evidence type="ECO:0000256" key="1">
    <source>
        <dbReference type="ARBA" id="ARBA00004191"/>
    </source>
</evidence>
<evidence type="ECO:0000256" key="9">
    <source>
        <dbReference type="ARBA" id="ARBA00023316"/>
    </source>
</evidence>
<protein>
    <submittedName>
        <fullName evidence="13">Related to Septation protein SUN4</fullName>
    </submittedName>
</protein>
<evidence type="ECO:0000256" key="8">
    <source>
        <dbReference type="ARBA" id="ARBA00023295"/>
    </source>
</evidence>
<keyword evidence="6" id="KW-0378">Hydrolase</keyword>
<comment type="subcellular location">
    <subcellularLocation>
        <location evidence="1">Secreted</location>
        <location evidence="1">Cell wall</location>
    </subcellularLocation>
</comment>
<dbReference type="EMBL" id="UFAJ01000711">
    <property type="protein sequence ID" value="SSD61459.1"/>
    <property type="molecule type" value="Genomic_DNA"/>
</dbReference>
<keyword evidence="10" id="KW-0624">Polysaccharide degradation</keyword>
<evidence type="ECO:0000256" key="10">
    <source>
        <dbReference type="ARBA" id="ARBA00023326"/>
    </source>
</evidence>
<dbReference type="PANTHER" id="PTHR31316">
    <property type="entry name" value="BETA-GLUCOSIDASE-LIKE PROTEIN NCA3, MITOCHONDRIAL-RELATED"/>
    <property type="match status" value="1"/>
</dbReference>
<keyword evidence="3" id="KW-0134">Cell wall</keyword>
<keyword evidence="14" id="KW-1185">Reference proteome</keyword>
<organism evidence="13 14">
    <name type="scientific">Saccharomycodes ludwigii</name>
    <dbReference type="NCBI Taxonomy" id="36035"/>
    <lineage>
        <taxon>Eukaryota</taxon>
        <taxon>Fungi</taxon>
        <taxon>Dikarya</taxon>
        <taxon>Ascomycota</taxon>
        <taxon>Saccharomycotina</taxon>
        <taxon>Saccharomycetes</taxon>
        <taxon>Saccharomycodales</taxon>
        <taxon>Saccharomycodaceae</taxon>
        <taxon>Saccharomycodes</taxon>
    </lineage>
</organism>
<evidence type="ECO:0000256" key="12">
    <source>
        <dbReference type="SAM" id="SignalP"/>
    </source>
</evidence>
<evidence type="ECO:0000256" key="3">
    <source>
        <dbReference type="ARBA" id="ARBA00022512"/>
    </source>
</evidence>
<evidence type="ECO:0000256" key="6">
    <source>
        <dbReference type="ARBA" id="ARBA00022801"/>
    </source>
</evidence>
<feature type="region of interest" description="Disordered" evidence="11">
    <location>
        <begin position="94"/>
        <end position="144"/>
    </location>
</feature>